<evidence type="ECO:0000313" key="8">
    <source>
        <dbReference type="EMBL" id="WNY26717.1"/>
    </source>
</evidence>
<evidence type="ECO:0000313" key="9">
    <source>
        <dbReference type="Proteomes" id="UP001304970"/>
    </source>
</evidence>
<evidence type="ECO:0000256" key="4">
    <source>
        <dbReference type="ARBA" id="ARBA00022825"/>
    </source>
</evidence>
<feature type="compositionally biased region" description="Polar residues" evidence="5">
    <location>
        <begin position="1"/>
        <end position="10"/>
    </location>
</feature>
<feature type="region of interest" description="Disordered" evidence="5">
    <location>
        <begin position="51"/>
        <end position="76"/>
    </location>
</feature>
<organism evidence="8 9">
    <name type="scientific">Methanolapillus ohkumae</name>
    <dbReference type="NCBI Taxonomy" id="3028298"/>
    <lineage>
        <taxon>Archaea</taxon>
        <taxon>Methanobacteriati</taxon>
        <taxon>Methanobacteriota</taxon>
        <taxon>Stenosarchaea group</taxon>
        <taxon>Methanomicrobia</taxon>
        <taxon>Methanosarcinales</taxon>
        <taxon>Methanosarcinaceae</taxon>
        <taxon>Methanolapillus</taxon>
    </lineage>
</organism>
<evidence type="ECO:0000256" key="6">
    <source>
        <dbReference type="SAM" id="Phobius"/>
    </source>
</evidence>
<keyword evidence="6" id="KW-1133">Transmembrane helix</keyword>
<reference evidence="8 9" key="1">
    <citation type="submission" date="2023-07" db="EMBL/GenBank/DDBJ databases">
        <title>Closed genome sequence of Methanosarcinaceae archaeon Am2.</title>
        <authorList>
            <person name="Poehlein A."/>
            <person name="Protasov E."/>
            <person name="Platt K."/>
            <person name="Reeh H."/>
            <person name="Daniel R."/>
            <person name="Brune A."/>
        </authorList>
    </citation>
    <scope>NUCLEOTIDE SEQUENCE [LARGE SCALE GENOMIC DNA]</scope>
    <source>
        <strain evidence="8 9">Am2</strain>
    </source>
</reference>
<feature type="compositionally biased region" description="Low complexity" evidence="5">
    <location>
        <begin position="12"/>
        <end position="25"/>
    </location>
</feature>
<dbReference type="Proteomes" id="UP001304970">
    <property type="component" value="Chromosome"/>
</dbReference>
<keyword evidence="6" id="KW-0812">Transmembrane</keyword>
<dbReference type="PANTHER" id="PTHR42987:SF4">
    <property type="entry name" value="PROTEASE SOHB-RELATED"/>
    <property type="match status" value="1"/>
</dbReference>
<feature type="region of interest" description="Disordered" evidence="5">
    <location>
        <begin position="1"/>
        <end position="38"/>
    </location>
</feature>
<dbReference type="NCBIfam" id="TIGR00706">
    <property type="entry name" value="SppA_dom"/>
    <property type="match status" value="1"/>
</dbReference>
<sequence length="388" mass="41130">MTQDSQQNKPHPSGSGYRPYYSYASETEPEMPKKPAVSDSAVSVTASVAAHPVSKPPAAVVKPQPAKVSSGKKQEKQSSWKKNSAIIAIILIGLVLFLAAAYIGATSASGFSGGKIAVINVHGTMATGELPYGSGYAGSDTICGYIRQAADDNSVKAIILRVNSPGGSPACAQEIVEEIKRAQEKGKPVVISMGDVAASAAYYISAPADYIYANSGTTTGSIGVINTHVDYSEAYEKEGINVEIIKSGEMKDIGGSWRPYTSKETVYMQGIIDEQYGVFVQEIATGRNMTVDDVKKISDGRPYTGQTAMELGLVDGLGNFYDAVDKAKELSGSNSASLYYMDSLSLSRILFSAETAGGNLSNADAAEFVYERLLSPQRENPYQLNASV</sequence>
<evidence type="ECO:0000256" key="2">
    <source>
        <dbReference type="ARBA" id="ARBA00022670"/>
    </source>
</evidence>
<proteinExistence type="inferred from homology"/>
<accession>A0AA96VHR3</accession>
<keyword evidence="2" id="KW-0645">Protease</keyword>
<dbReference type="SUPFAM" id="SSF52096">
    <property type="entry name" value="ClpP/crotonase"/>
    <property type="match status" value="1"/>
</dbReference>
<feature type="domain" description="Peptidase S49" evidence="7">
    <location>
        <begin position="182"/>
        <end position="331"/>
    </location>
</feature>
<protein>
    <recommendedName>
        <fullName evidence="7">Peptidase S49 domain-containing protein</fullName>
    </recommendedName>
</protein>
<evidence type="ECO:0000256" key="1">
    <source>
        <dbReference type="ARBA" id="ARBA00008683"/>
    </source>
</evidence>
<evidence type="ECO:0000256" key="5">
    <source>
        <dbReference type="SAM" id="MobiDB-lite"/>
    </source>
</evidence>
<dbReference type="InterPro" id="IPR047272">
    <property type="entry name" value="S49_SppA_C"/>
</dbReference>
<dbReference type="Pfam" id="PF01343">
    <property type="entry name" value="Peptidase_S49"/>
    <property type="match status" value="1"/>
</dbReference>
<evidence type="ECO:0000259" key="7">
    <source>
        <dbReference type="Pfam" id="PF01343"/>
    </source>
</evidence>
<dbReference type="InterPro" id="IPR029045">
    <property type="entry name" value="ClpP/crotonase-like_dom_sf"/>
</dbReference>
<feature type="compositionally biased region" description="Low complexity" evidence="5">
    <location>
        <begin position="51"/>
        <end position="69"/>
    </location>
</feature>
<gene>
    <name evidence="8" type="ORF">MsAm2_04900</name>
</gene>
<dbReference type="PANTHER" id="PTHR42987">
    <property type="entry name" value="PEPTIDASE S49"/>
    <property type="match status" value="1"/>
</dbReference>
<name>A0AA96VHR3_9EURY</name>
<dbReference type="CDD" id="cd07023">
    <property type="entry name" value="S49_Sppa_N_C"/>
    <property type="match status" value="1"/>
</dbReference>
<dbReference type="GO" id="GO:0008236">
    <property type="term" value="F:serine-type peptidase activity"/>
    <property type="evidence" value="ECO:0007669"/>
    <property type="project" value="UniProtKB-KW"/>
</dbReference>
<evidence type="ECO:0000256" key="3">
    <source>
        <dbReference type="ARBA" id="ARBA00022801"/>
    </source>
</evidence>
<keyword evidence="9" id="KW-1185">Reference proteome</keyword>
<dbReference type="AlphaFoldDB" id="A0AA96VHR3"/>
<keyword evidence="4" id="KW-0720">Serine protease</keyword>
<keyword evidence="3" id="KW-0378">Hydrolase</keyword>
<dbReference type="InterPro" id="IPR004635">
    <property type="entry name" value="Pept_S49_SppA"/>
</dbReference>
<dbReference type="GO" id="GO:0006508">
    <property type="term" value="P:proteolysis"/>
    <property type="evidence" value="ECO:0007669"/>
    <property type="project" value="UniProtKB-KW"/>
</dbReference>
<dbReference type="RefSeq" id="WP_338098237.1">
    <property type="nucleotide sequence ID" value="NZ_CP131061.1"/>
</dbReference>
<dbReference type="Gene3D" id="3.90.226.10">
    <property type="entry name" value="2-enoyl-CoA Hydratase, Chain A, domain 1"/>
    <property type="match status" value="2"/>
</dbReference>
<dbReference type="EMBL" id="CP131061">
    <property type="protein sequence ID" value="WNY26717.1"/>
    <property type="molecule type" value="Genomic_DNA"/>
</dbReference>
<feature type="transmembrane region" description="Helical" evidence="6">
    <location>
        <begin position="85"/>
        <end position="105"/>
    </location>
</feature>
<dbReference type="InterPro" id="IPR002142">
    <property type="entry name" value="Peptidase_S49"/>
</dbReference>
<comment type="similarity">
    <text evidence="1">Belongs to the peptidase S49 family.</text>
</comment>
<keyword evidence="6" id="KW-0472">Membrane</keyword>
<dbReference type="GeneID" id="89227896"/>